<keyword evidence="2" id="KW-1185">Reference proteome</keyword>
<protein>
    <submittedName>
        <fullName evidence="1">Uncharacterized protein</fullName>
    </submittedName>
</protein>
<comment type="caution">
    <text evidence="1">The sequence shown here is derived from an EMBL/GenBank/DDBJ whole genome shotgun (WGS) entry which is preliminary data.</text>
</comment>
<accession>A0ABY1NLW8</accession>
<dbReference type="Proteomes" id="UP001157960">
    <property type="component" value="Unassembled WGS sequence"/>
</dbReference>
<evidence type="ECO:0000313" key="1">
    <source>
        <dbReference type="EMBL" id="SMP13141.1"/>
    </source>
</evidence>
<proteinExistence type="predicted"/>
<gene>
    <name evidence="1" type="ORF">SAMN06264346_102536</name>
</gene>
<evidence type="ECO:0000313" key="2">
    <source>
        <dbReference type="Proteomes" id="UP001157960"/>
    </source>
</evidence>
<name>A0ABY1NLW8_9FLAO</name>
<reference evidence="1 2" key="1">
    <citation type="submission" date="2017-05" db="EMBL/GenBank/DDBJ databases">
        <authorList>
            <person name="Varghese N."/>
            <person name="Submissions S."/>
        </authorList>
    </citation>
    <scope>NUCLEOTIDE SEQUENCE [LARGE SCALE GENOMIC DNA]</scope>
    <source>
        <strain evidence="1 2">DSM 28214</strain>
    </source>
</reference>
<dbReference type="EMBL" id="FXTZ01000002">
    <property type="protein sequence ID" value="SMP13141.1"/>
    <property type="molecule type" value="Genomic_DNA"/>
</dbReference>
<organism evidence="1 2">
    <name type="scientific">Chryseobacterium profundimaris</name>
    <dbReference type="NCBI Taxonomy" id="1387275"/>
    <lineage>
        <taxon>Bacteria</taxon>
        <taxon>Pseudomonadati</taxon>
        <taxon>Bacteroidota</taxon>
        <taxon>Flavobacteriia</taxon>
        <taxon>Flavobacteriales</taxon>
        <taxon>Weeksellaceae</taxon>
        <taxon>Chryseobacterium group</taxon>
        <taxon>Chryseobacterium</taxon>
    </lineage>
</organism>
<sequence length="300" mass="33810">MKNSGNFSIINYIKTNFKNPMNTPLHTIFSWFQSGDFPTEAQFKATFSSFYHKDYPIPLDNIEGLEDLSQLFAGAEAFQNHLTDSNAHSAHLALLNADNLTPTHVNSWKSKLGIEYGGTVDGDSQPGNVYTKIQTRGFIDELKETDRNLASDIETIKRVLLSNDLSLDELQEIVDFIKKNRADIEALKAISLEETKEDKVKLLQDYTFLESPENQQEFNQKIYDKVVSISQTPTSAVVQITESTVFLNPVETENVIIQARDSITGKKINIDDYATNQTIEINMLGEINNPINILILKVKS</sequence>